<feature type="transmembrane region" description="Helical" evidence="2">
    <location>
        <begin position="46"/>
        <end position="66"/>
    </location>
</feature>
<sequence>MSEYDREDVLVSAFDAYRAETDPLIRPEGTAAAFSTVRHRRRVRTAGVAACAVLAVLVSGGAYATLAAAPLGDPNPGITLATAPPPSARPSPSAPPVSPSPAVTGGDLLGLADAALDLHALAVVPEACPGGWTRFRDGRAAVRYIDSVVSTDLDDDGTPELVALIYCRFGEIPLGQVVAFRRDGDQFVTIGVVAQIEPHTVGSEGTPDAVERIRRITAAGPGLVRVEVGNIETAYSDPSDGPVGIWQWRVYRWNGEGFTQVAGSPSFAFEEVGNRFSTTVSGLRFGPAVGGRRPATLTVTVDVLADLAPDRPVSVLVSLPAASGFKVERGGCVAGAQNWVLCRFAELSPGLRTLTFEFDFPADPVEQIMRALRFSHLHVRVGDQEFVRAKLGT</sequence>
<keyword evidence="2" id="KW-1133">Transmembrane helix</keyword>
<evidence type="ECO:0000256" key="2">
    <source>
        <dbReference type="SAM" id="Phobius"/>
    </source>
</evidence>
<protein>
    <submittedName>
        <fullName evidence="3">Uncharacterized protein</fullName>
    </submittedName>
</protein>
<evidence type="ECO:0000313" key="4">
    <source>
        <dbReference type="Proteomes" id="UP000659904"/>
    </source>
</evidence>
<dbReference type="RefSeq" id="WP_120317761.1">
    <property type="nucleotide sequence ID" value="NZ_BONH01000062.1"/>
</dbReference>
<accession>A0A8J3KGP9</accession>
<name>A0A8J3KGP9_9ACTN</name>
<keyword evidence="2" id="KW-0812">Transmembrane</keyword>
<keyword evidence="2" id="KW-0472">Membrane</keyword>
<dbReference type="EMBL" id="BONH01000062">
    <property type="protein sequence ID" value="GIG02877.1"/>
    <property type="molecule type" value="Genomic_DNA"/>
</dbReference>
<feature type="region of interest" description="Disordered" evidence="1">
    <location>
        <begin position="74"/>
        <end position="102"/>
    </location>
</feature>
<keyword evidence="4" id="KW-1185">Reference proteome</keyword>
<proteinExistence type="predicted"/>
<dbReference type="Proteomes" id="UP000659904">
    <property type="component" value="Unassembled WGS sequence"/>
</dbReference>
<dbReference type="AlphaFoldDB" id="A0A8J3KGP9"/>
<evidence type="ECO:0000256" key="1">
    <source>
        <dbReference type="SAM" id="MobiDB-lite"/>
    </source>
</evidence>
<organism evidence="3 4">
    <name type="scientific">Catellatospora citrea</name>
    <dbReference type="NCBI Taxonomy" id="53366"/>
    <lineage>
        <taxon>Bacteria</taxon>
        <taxon>Bacillati</taxon>
        <taxon>Actinomycetota</taxon>
        <taxon>Actinomycetes</taxon>
        <taxon>Micromonosporales</taxon>
        <taxon>Micromonosporaceae</taxon>
        <taxon>Catellatospora</taxon>
    </lineage>
</organism>
<evidence type="ECO:0000313" key="3">
    <source>
        <dbReference type="EMBL" id="GIG02877.1"/>
    </source>
</evidence>
<feature type="compositionally biased region" description="Pro residues" evidence="1">
    <location>
        <begin position="83"/>
        <end position="99"/>
    </location>
</feature>
<comment type="caution">
    <text evidence="3">The sequence shown here is derived from an EMBL/GenBank/DDBJ whole genome shotgun (WGS) entry which is preliminary data.</text>
</comment>
<reference evidence="3 4" key="1">
    <citation type="submission" date="2021-01" db="EMBL/GenBank/DDBJ databases">
        <title>Whole genome shotgun sequence of Catellatospora citrea NBRC 14495.</title>
        <authorList>
            <person name="Komaki H."/>
            <person name="Tamura T."/>
        </authorList>
    </citation>
    <scope>NUCLEOTIDE SEQUENCE [LARGE SCALE GENOMIC DNA]</scope>
    <source>
        <strain evidence="3 4">NBRC 14495</strain>
    </source>
</reference>
<gene>
    <name evidence="3" type="ORF">Cci01nite_79700</name>
</gene>